<evidence type="ECO:0000256" key="2">
    <source>
        <dbReference type="ARBA" id="ARBA00022692"/>
    </source>
</evidence>
<evidence type="ECO:0000313" key="7">
    <source>
        <dbReference type="EMBL" id="RXN36189.1"/>
    </source>
</evidence>
<dbReference type="STRING" id="84645.A0A498NX70"/>
<feature type="transmembrane region" description="Helical" evidence="5">
    <location>
        <begin position="60"/>
        <end position="85"/>
    </location>
</feature>
<proteinExistence type="predicted"/>
<evidence type="ECO:0000259" key="6">
    <source>
        <dbReference type="PROSITE" id="PS50261"/>
    </source>
</evidence>
<dbReference type="EMBL" id="QBIY01008950">
    <property type="protein sequence ID" value="RXN36189.1"/>
    <property type="molecule type" value="Genomic_DNA"/>
</dbReference>
<evidence type="ECO:0000256" key="4">
    <source>
        <dbReference type="ARBA" id="ARBA00023136"/>
    </source>
</evidence>
<dbReference type="GO" id="GO:0007166">
    <property type="term" value="P:cell surface receptor signaling pathway"/>
    <property type="evidence" value="ECO:0007669"/>
    <property type="project" value="InterPro"/>
</dbReference>
<dbReference type="AlphaFoldDB" id="A0A498NX70"/>
<keyword evidence="3 5" id="KW-1133">Transmembrane helix</keyword>
<dbReference type="Gene3D" id="1.20.1070.10">
    <property type="entry name" value="Rhodopsin 7-helix transmembrane proteins"/>
    <property type="match status" value="1"/>
</dbReference>
<dbReference type="InterPro" id="IPR053066">
    <property type="entry name" value="ADGR_G7"/>
</dbReference>
<gene>
    <name evidence="7" type="ORF">ROHU_003156</name>
</gene>
<dbReference type="GO" id="GO:0004930">
    <property type="term" value="F:G protein-coupled receptor activity"/>
    <property type="evidence" value="ECO:0007669"/>
    <property type="project" value="InterPro"/>
</dbReference>
<dbReference type="InterPro" id="IPR000832">
    <property type="entry name" value="GPCR_2_secretin-like"/>
</dbReference>
<feature type="domain" description="G-protein coupled receptors family 2 profile 2" evidence="6">
    <location>
        <begin position="61"/>
        <end position="200"/>
    </location>
</feature>
<dbReference type="PROSITE" id="PS50261">
    <property type="entry name" value="G_PROTEIN_RECEP_F2_4"/>
    <property type="match status" value="1"/>
</dbReference>
<organism evidence="7 8">
    <name type="scientific">Labeo rohita</name>
    <name type="common">Indian major carp</name>
    <name type="synonym">Cyprinus rohita</name>
    <dbReference type="NCBI Taxonomy" id="84645"/>
    <lineage>
        <taxon>Eukaryota</taxon>
        <taxon>Metazoa</taxon>
        <taxon>Chordata</taxon>
        <taxon>Craniata</taxon>
        <taxon>Vertebrata</taxon>
        <taxon>Euteleostomi</taxon>
        <taxon>Actinopterygii</taxon>
        <taxon>Neopterygii</taxon>
        <taxon>Teleostei</taxon>
        <taxon>Ostariophysi</taxon>
        <taxon>Cypriniformes</taxon>
        <taxon>Cyprinidae</taxon>
        <taxon>Labeoninae</taxon>
        <taxon>Labeonini</taxon>
        <taxon>Labeo</taxon>
    </lineage>
</organism>
<reference evidence="7 8" key="1">
    <citation type="submission" date="2018-03" db="EMBL/GenBank/DDBJ databases">
        <title>Draft genome sequence of Rohu Carp (Labeo rohita).</title>
        <authorList>
            <person name="Das P."/>
            <person name="Kushwaha B."/>
            <person name="Joshi C.G."/>
            <person name="Kumar D."/>
            <person name="Nagpure N.S."/>
            <person name="Sahoo L."/>
            <person name="Das S.P."/>
            <person name="Bit A."/>
            <person name="Patnaik S."/>
            <person name="Meher P.K."/>
            <person name="Jayasankar P."/>
            <person name="Koringa P.G."/>
            <person name="Patel N.V."/>
            <person name="Hinsu A.T."/>
            <person name="Kumar R."/>
            <person name="Pandey M."/>
            <person name="Agarwal S."/>
            <person name="Srivastava S."/>
            <person name="Singh M."/>
            <person name="Iquebal M.A."/>
            <person name="Jaiswal S."/>
            <person name="Angadi U.B."/>
            <person name="Kumar N."/>
            <person name="Raza M."/>
            <person name="Shah T.M."/>
            <person name="Rai A."/>
            <person name="Jena J.K."/>
        </authorList>
    </citation>
    <scope>NUCLEOTIDE SEQUENCE [LARGE SCALE GENOMIC DNA]</scope>
    <source>
        <strain evidence="7">DASCIFA01</strain>
        <tissue evidence="7">Testis</tissue>
    </source>
</reference>
<dbReference type="InterPro" id="IPR017981">
    <property type="entry name" value="GPCR_2-like_7TM"/>
</dbReference>
<keyword evidence="4 5" id="KW-0472">Membrane</keyword>
<dbReference type="Gene3D" id="2.60.220.50">
    <property type="match status" value="1"/>
</dbReference>
<name>A0A498NX70_LABRO</name>
<comment type="caution">
    <text evidence="7">The sequence shown here is derived from an EMBL/GenBank/DDBJ whole genome shotgun (WGS) entry which is preliminary data.</text>
</comment>
<dbReference type="InterPro" id="IPR000203">
    <property type="entry name" value="GPS"/>
</dbReference>
<evidence type="ECO:0000256" key="1">
    <source>
        <dbReference type="ARBA" id="ARBA00004141"/>
    </source>
</evidence>
<keyword evidence="8" id="KW-1185">Reference proteome</keyword>
<dbReference type="PANTHER" id="PTHR47767">
    <property type="entry name" value="ADHESION G PROTEIN-COUPLED RECEPTOR G7"/>
    <property type="match status" value="1"/>
</dbReference>
<dbReference type="Pfam" id="PF01825">
    <property type="entry name" value="GPS"/>
    <property type="match status" value="1"/>
</dbReference>
<feature type="transmembrane region" description="Helical" evidence="5">
    <location>
        <begin position="97"/>
        <end position="116"/>
    </location>
</feature>
<evidence type="ECO:0000256" key="3">
    <source>
        <dbReference type="ARBA" id="ARBA00022989"/>
    </source>
</evidence>
<dbReference type="GO" id="GO:0016020">
    <property type="term" value="C:membrane"/>
    <property type="evidence" value="ECO:0007669"/>
    <property type="project" value="UniProtKB-SubCell"/>
</dbReference>
<sequence>MSLNDFACVFWSYSKNDWITDGCTKTMNSSGIAGCSCKNKQKANFAILMAYDINYNYSKALHWISITGCALSVLGLCATALYQIITRKSRGGNPTLLVVNICTSMTIFYLLFVSGINNPVQHVNVARVFGENIVPESDHHKYPDEGPCTAVTALLQYFLLATFTWNTLYGINVYMLFQSSVSGTPRWFPKVSMAVGWGPH</sequence>
<keyword evidence="7" id="KW-0675">Receptor</keyword>
<dbReference type="PANTHER" id="PTHR47767:SF1">
    <property type="entry name" value="ADHESION G PROTEIN-COUPLED RECEPTOR G7"/>
    <property type="match status" value="1"/>
</dbReference>
<feature type="transmembrane region" description="Helical" evidence="5">
    <location>
        <begin position="154"/>
        <end position="177"/>
    </location>
</feature>
<dbReference type="Pfam" id="PF00002">
    <property type="entry name" value="7tm_2"/>
    <property type="match status" value="1"/>
</dbReference>
<keyword evidence="2 5" id="KW-0812">Transmembrane</keyword>
<evidence type="ECO:0000256" key="5">
    <source>
        <dbReference type="SAM" id="Phobius"/>
    </source>
</evidence>
<dbReference type="Proteomes" id="UP000290572">
    <property type="component" value="Unassembled WGS sequence"/>
</dbReference>
<evidence type="ECO:0000313" key="8">
    <source>
        <dbReference type="Proteomes" id="UP000290572"/>
    </source>
</evidence>
<accession>A0A498NX70</accession>
<comment type="subcellular location">
    <subcellularLocation>
        <location evidence="1">Membrane</location>
        <topology evidence="1">Multi-pass membrane protein</topology>
    </subcellularLocation>
</comment>
<protein>
    <submittedName>
        <fullName evidence="7">Adhesion G-coupled receptor G7-like protein</fullName>
    </submittedName>
</protein>
<dbReference type="InterPro" id="IPR046338">
    <property type="entry name" value="GAIN_dom_sf"/>
</dbReference>